<dbReference type="PANTHER" id="PTHR21198:SF7">
    <property type="entry name" value="ASPARTATE-GLUTAMATE RACEMASE FAMILY"/>
    <property type="match status" value="1"/>
</dbReference>
<dbReference type="Proteomes" id="UP001168579">
    <property type="component" value="Unassembled WGS sequence"/>
</dbReference>
<dbReference type="PANTHER" id="PTHR21198">
    <property type="entry name" value="GLUTAMATE RACEMASE"/>
    <property type="match status" value="1"/>
</dbReference>
<dbReference type="PROSITE" id="PS00924">
    <property type="entry name" value="ASP_GLU_RACEMASE_2"/>
    <property type="match status" value="1"/>
</dbReference>
<dbReference type="InterPro" id="IPR033134">
    <property type="entry name" value="Asp/Glu_racemase_AS_2"/>
</dbReference>
<reference evidence="3" key="2">
    <citation type="submission" date="2023-06" db="EMBL/GenBank/DDBJ databases">
        <authorList>
            <person name="Lucena T."/>
            <person name="Sun Q."/>
        </authorList>
    </citation>
    <scope>NUCLEOTIDE SEQUENCE</scope>
    <source>
        <strain evidence="3">CECT 8869</strain>
    </source>
</reference>
<gene>
    <name evidence="3" type="ORF">Q2T41_18750</name>
</gene>
<dbReference type="Gene3D" id="3.40.50.1860">
    <property type="match status" value="2"/>
</dbReference>
<dbReference type="InterPro" id="IPR004380">
    <property type="entry name" value="Asp_race"/>
</dbReference>
<dbReference type="EMBL" id="JAUKUC010000001">
    <property type="protein sequence ID" value="MDO1514698.1"/>
    <property type="molecule type" value="Genomic_DNA"/>
</dbReference>
<evidence type="ECO:0000313" key="4">
    <source>
        <dbReference type="Proteomes" id="UP001168579"/>
    </source>
</evidence>
<dbReference type="Pfam" id="PF01177">
    <property type="entry name" value="Asp_Glu_race"/>
    <property type="match status" value="1"/>
</dbReference>
<dbReference type="RefSeq" id="WP_304437327.1">
    <property type="nucleotide sequence ID" value="NZ_JAUKUC010000001.1"/>
</dbReference>
<accession>A0ABT8RUZ2</accession>
<dbReference type="InterPro" id="IPR015942">
    <property type="entry name" value="Asp/Glu/hydantoin_racemase"/>
</dbReference>
<keyword evidence="2" id="KW-0413">Isomerase</keyword>
<evidence type="ECO:0000313" key="3">
    <source>
        <dbReference type="EMBL" id="MDO1514698.1"/>
    </source>
</evidence>
<dbReference type="InterPro" id="IPR001920">
    <property type="entry name" value="Asp/Glu_race"/>
</dbReference>
<keyword evidence="4" id="KW-1185">Reference proteome</keyword>
<protein>
    <submittedName>
        <fullName evidence="3">Aspartate/glutamate racemase family protein</fullName>
    </submittedName>
</protein>
<evidence type="ECO:0000256" key="2">
    <source>
        <dbReference type="ARBA" id="ARBA00023235"/>
    </source>
</evidence>
<comment type="caution">
    <text evidence="3">The sequence shown here is derived from an EMBL/GenBank/DDBJ whole genome shotgun (WGS) entry which is preliminary data.</text>
</comment>
<dbReference type="InterPro" id="IPR018187">
    <property type="entry name" value="Asp/Glu_racemase_AS_1"/>
</dbReference>
<dbReference type="NCBIfam" id="TIGR00035">
    <property type="entry name" value="asp_race"/>
    <property type="match status" value="1"/>
</dbReference>
<organism evidence="3 4">
    <name type="scientific">Maribacter confluentis</name>
    <dbReference type="NCBI Taxonomy" id="1656093"/>
    <lineage>
        <taxon>Bacteria</taxon>
        <taxon>Pseudomonadati</taxon>
        <taxon>Bacteroidota</taxon>
        <taxon>Flavobacteriia</taxon>
        <taxon>Flavobacteriales</taxon>
        <taxon>Flavobacteriaceae</taxon>
        <taxon>Maribacter</taxon>
    </lineage>
</organism>
<dbReference type="SUPFAM" id="SSF53681">
    <property type="entry name" value="Aspartate/glutamate racemase"/>
    <property type="match status" value="2"/>
</dbReference>
<name>A0ABT8RUZ2_9FLAO</name>
<sequence>MKKIGLIGGITWQSTQLYYQLLNTMMAEELGGQSSCHCIIESVNFAEFSKKQAAGDWDALHKEMTNIALRLQDAGAEIIVICANTMHLSAPIMKKSLTVPVLHIVEVIGKAIQAKGCKKVLLLGTRYTMEMDFFKDILRDQFGIEALVPNKNDRDTVHNIIYNELAKGVIKDESRKKYVDIIKKGEKEGAQAVILGCTEIPLLISQADCDIPAFDTTKEHAKAAVEFALG</sequence>
<comment type="similarity">
    <text evidence="1">Belongs to the aspartate/glutamate racemases family.</text>
</comment>
<proteinExistence type="inferred from homology"/>
<dbReference type="PROSITE" id="PS00923">
    <property type="entry name" value="ASP_GLU_RACEMASE_1"/>
    <property type="match status" value="1"/>
</dbReference>
<reference evidence="3" key="1">
    <citation type="journal article" date="2014" name="Int. J. Syst. Evol. Microbiol.">
        <title>Complete genome of a new Firmicutes species belonging to the dominant human colonic microbiota ('Ruminococcus bicirculans') reveals two chromosomes and a selective capacity to utilize plant glucans.</title>
        <authorList>
            <consortium name="NISC Comparative Sequencing Program"/>
            <person name="Wegmann U."/>
            <person name="Louis P."/>
            <person name="Goesmann A."/>
            <person name="Henrissat B."/>
            <person name="Duncan S.H."/>
            <person name="Flint H.J."/>
        </authorList>
    </citation>
    <scope>NUCLEOTIDE SEQUENCE</scope>
    <source>
        <strain evidence="3">CECT 8869</strain>
    </source>
</reference>
<evidence type="ECO:0000256" key="1">
    <source>
        <dbReference type="ARBA" id="ARBA00007847"/>
    </source>
</evidence>